<dbReference type="Proteomes" id="UP001597508">
    <property type="component" value="Unassembled WGS sequence"/>
</dbReference>
<evidence type="ECO:0000256" key="1">
    <source>
        <dbReference type="ARBA" id="ARBA00022729"/>
    </source>
</evidence>
<dbReference type="SMART" id="SM00191">
    <property type="entry name" value="Int_alpha"/>
    <property type="match status" value="5"/>
</dbReference>
<dbReference type="PANTHER" id="PTHR36220:SF1">
    <property type="entry name" value="GAMMA TUBULIN COMPLEX COMPONENT C-TERMINAL DOMAIN-CONTAINING PROTEIN"/>
    <property type="match status" value="1"/>
</dbReference>
<keyword evidence="1" id="KW-0732">Signal</keyword>
<protein>
    <submittedName>
        <fullName evidence="3">T9SS type A sorting domain-containing protein</fullName>
    </submittedName>
</protein>
<dbReference type="Gene3D" id="2.130.10.130">
    <property type="entry name" value="Integrin alpha, N-terminal"/>
    <property type="match status" value="1"/>
</dbReference>
<dbReference type="InterPro" id="IPR015915">
    <property type="entry name" value="Kelch-typ_b-propeller"/>
</dbReference>
<dbReference type="InterPro" id="IPR028994">
    <property type="entry name" value="Integrin_alpha_N"/>
</dbReference>
<feature type="domain" description="Secretion system C-terminal sorting" evidence="2">
    <location>
        <begin position="426"/>
        <end position="492"/>
    </location>
</feature>
<gene>
    <name evidence="3" type="ORF">ACFSRZ_06245</name>
</gene>
<dbReference type="InterPro" id="IPR013519">
    <property type="entry name" value="Int_alpha_beta-p"/>
</dbReference>
<comment type="caution">
    <text evidence="3">The sequence shown here is derived from an EMBL/GenBank/DDBJ whole genome shotgun (WGS) entry which is preliminary data.</text>
</comment>
<name>A0ABW5LQV6_9FLAO</name>
<dbReference type="SUPFAM" id="SSF50965">
    <property type="entry name" value="Galactose oxidase, central domain"/>
    <property type="match status" value="2"/>
</dbReference>
<sequence>MKKLLLCGILFTTLNIFSQTQLGNNITGVSGGDESGYSVSLSSDGTIVAIGSPLNDMNGQDAGLIRVYKFNNGTLSWEQHGNDILGAAAGNQAGYSVNLSNDGSILAIGERFNGSNNEGLVRTYSYNTNNNTWEQLGNDINGASSGDQSGHSVSLNSDGTIVAIGAPFHNIDNGKVNVFSYNTNTSIWEQLGSDIIIGNSSRFGFSVSLSSDGHTLAIGAISGIEGGSRSGLVQIYTYNTNTDVWEQQGSTIPGESSNDDSGYSVSLSSDGSIVAIGAPFNNGSGPSSGHVRIYGYDSNSGDWEQLGNDIDGEFAVDDSGVSVSLSSNGSIVAIGARGSNGLRGQVKIYRYNNTLEIWEQLGMNIVGNFDSTAGTSVSLSSDGSIVAVGAPHDDDSSAPNTGYVGVYSIAEILSTNDLSLQETIFYPNPTNNEFTIQLKEGIQLQKAKIYNQLGQLVKTSTDINTSIHDLSSGIYFVKVYTDLGIFKHKLIIE</sequence>
<dbReference type="PANTHER" id="PTHR36220">
    <property type="entry name" value="UNNAMED PRODUCT"/>
    <property type="match status" value="1"/>
</dbReference>
<keyword evidence="4" id="KW-1185">Reference proteome</keyword>
<dbReference type="Gene3D" id="2.120.10.80">
    <property type="entry name" value="Kelch-type beta propeller"/>
    <property type="match status" value="1"/>
</dbReference>
<dbReference type="InterPro" id="IPR011043">
    <property type="entry name" value="Gal_Oxase/kelch_b-propeller"/>
</dbReference>
<evidence type="ECO:0000313" key="3">
    <source>
        <dbReference type="EMBL" id="MFD2566964.1"/>
    </source>
</evidence>
<dbReference type="InterPro" id="IPR026444">
    <property type="entry name" value="Secre_tail"/>
</dbReference>
<dbReference type="RefSeq" id="WP_379665674.1">
    <property type="nucleotide sequence ID" value="NZ_JBHULH010000003.1"/>
</dbReference>
<reference evidence="4" key="1">
    <citation type="journal article" date="2019" name="Int. J. Syst. Evol. Microbiol.">
        <title>The Global Catalogue of Microorganisms (GCM) 10K type strain sequencing project: providing services to taxonomists for standard genome sequencing and annotation.</title>
        <authorList>
            <consortium name="The Broad Institute Genomics Platform"/>
            <consortium name="The Broad Institute Genome Sequencing Center for Infectious Disease"/>
            <person name="Wu L."/>
            <person name="Ma J."/>
        </authorList>
    </citation>
    <scope>NUCLEOTIDE SEQUENCE [LARGE SCALE GENOMIC DNA]</scope>
    <source>
        <strain evidence="4">KCTC 52127</strain>
    </source>
</reference>
<evidence type="ECO:0000313" key="4">
    <source>
        <dbReference type="Proteomes" id="UP001597508"/>
    </source>
</evidence>
<proteinExistence type="predicted"/>
<organism evidence="3 4">
    <name type="scientific">Pseudotenacibaculum haliotis</name>
    <dbReference type="NCBI Taxonomy" id="1862138"/>
    <lineage>
        <taxon>Bacteria</taxon>
        <taxon>Pseudomonadati</taxon>
        <taxon>Bacteroidota</taxon>
        <taxon>Flavobacteriia</taxon>
        <taxon>Flavobacteriales</taxon>
        <taxon>Flavobacteriaceae</taxon>
        <taxon>Pseudotenacibaculum</taxon>
    </lineage>
</organism>
<evidence type="ECO:0000259" key="2">
    <source>
        <dbReference type="Pfam" id="PF18962"/>
    </source>
</evidence>
<dbReference type="NCBIfam" id="TIGR04183">
    <property type="entry name" value="Por_Secre_tail"/>
    <property type="match status" value="1"/>
</dbReference>
<accession>A0ABW5LQV6</accession>
<dbReference type="EMBL" id="JBHULH010000003">
    <property type="protein sequence ID" value="MFD2566964.1"/>
    <property type="molecule type" value="Genomic_DNA"/>
</dbReference>
<dbReference type="Pfam" id="PF18962">
    <property type="entry name" value="Por_Secre_tail"/>
    <property type="match status" value="1"/>
</dbReference>